<accession>A0AC61NBL5</accession>
<proteinExistence type="predicted"/>
<gene>
    <name evidence="1" type="ORF">K4L44_09725</name>
</gene>
<dbReference type="Proteomes" id="UP000826212">
    <property type="component" value="Chromosome"/>
</dbReference>
<protein>
    <submittedName>
        <fullName evidence="1">Uncharacterized protein</fullName>
    </submittedName>
</protein>
<sequence>MKRTFLLFAILLPMIGWGQEKQTKPKVAIHGFIRTDFIGDSRQSVTALEGMYSVLPKKPELDANGEDINAQGSARELSLFSRLSFKITGPDVFNAKTSGLFEFDAIGSTGPAGTNNILRFRHAYVKLDWTKSSLLVGRSWHPLFVTSTFPVVLNLNTGIPYQPFSRAPQIRFTQNLTDHLKLQATAVYQSQYSSVGPDGKSPKYQQNAAIPNMNFLLKTESKNFKAGLAYDLLVLQPNLYTEFNGNKYKSTDLIYSNRFMAYADLTSGNFEIKAKALYGQNMSDQTLGGGYAVSSVDENTGKITYTQSYNANGFVEMFYNFTPKLKMALFGGYMKNLEYDDNILQGEHQGVYAKYQDVDYSYRISPAVYYRVKNLQLATEYEYTVAAYGTFDYANKGKVQNSSTVANNRVTLSMAYFF</sequence>
<organism evidence="1 2">
    <name type="scientific">Halosquirtibacter laminarini</name>
    <dbReference type="NCBI Taxonomy" id="3374600"/>
    <lineage>
        <taxon>Bacteria</taxon>
        <taxon>Pseudomonadati</taxon>
        <taxon>Bacteroidota</taxon>
        <taxon>Bacteroidia</taxon>
        <taxon>Marinilabiliales</taxon>
        <taxon>Prolixibacteraceae</taxon>
        <taxon>Halosquirtibacter</taxon>
    </lineage>
</organism>
<evidence type="ECO:0000313" key="2">
    <source>
        <dbReference type="Proteomes" id="UP000826212"/>
    </source>
</evidence>
<name>A0AC61NBL5_9BACT</name>
<dbReference type="EMBL" id="CP081303">
    <property type="protein sequence ID" value="QZE12866.1"/>
    <property type="molecule type" value="Genomic_DNA"/>
</dbReference>
<reference evidence="1" key="1">
    <citation type="submission" date="2021-08" db="EMBL/GenBank/DDBJ databases">
        <title>Novel anaerobic bacterium isolated from sea squirt in East Sea, Republic of Korea.</title>
        <authorList>
            <person name="Nguyen T.H."/>
            <person name="Li Z."/>
            <person name="Lee Y.-J."/>
            <person name="Ko J."/>
            <person name="Kim S.-G."/>
        </authorList>
    </citation>
    <scope>NUCLEOTIDE SEQUENCE</scope>
    <source>
        <strain evidence="1">KCTC 25031</strain>
    </source>
</reference>
<keyword evidence="2" id="KW-1185">Reference proteome</keyword>
<evidence type="ECO:0000313" key="1">
    <source>
        <dbReference type="EMBL" id="QZE12866.1"/>
    </source>
</evidence>